<keyword evidence="3" id="KW-1185">Reference proteome</keyword>
<protein>
    <recommendedName>
        <fullName evidence="4">Energy transducer TonB</fullName>
    </recommendedName>
</protein>
<dbReference type="RefSeq" id="WP_026637710.1">
    <property type="nucleotide sequence ID" value="NZ_CP140152.1"/>
</dbReference>
<evidence type="ECO:0000256" key="1">
    <source>
        <dbReference type="SAM" id="MobiDB-lite"/>
    </source>
</evidence>
<name>A0ABZ0XXV7_9BURK</name>
<sequence>MNAALSTEPMRHRIVPGILVSLVLHAALIFGYRLGAPVPPPELPPNRTMTVWLVPRPAPAPAFVPVTPAIPEAAPQLAAQAAIARERKAREQGARHQDRQRPHDTADRDRTPAAIAAITPAPAPLDTTVAADTAKPAGADDDPLRAPAEPKPFDIEAARKAARKVAVEKPAPGTLAAQLQAHPLYPEDDRNKLEKDMARAGRPDCLKGGGNLLTPLFWLLDKKDHGCKL</sequence>
<evidence type="ECO:0000313" key="3">
    <source>
        <dbReference type="Proteomes" id="UP001326110"/>
    </source>
</evidence>
<organism evidence="2 3">
    <name type="scientific">Duganella zoogloeoides</name>
    <dbReference type="NCBI Taxonomy" id="75659"/>
    <lineage>
        <taxon>Bacteria</taxon>
        <taxon>Pseudomonadati</taxon>
        <taxon>Pseudomonadota</taxon>
        <taxon>Betaproteobacteria</taxon>
        <taxon>Burkholderiales</taxon>
        <taxon>Oxalobacteraceae</taxon>
        <taxon>Telluria group</taxon>
        <taxon>Duganella</taxon>
    </lineage>
</organism>
<gene>
    <name evidence="2" type="ORF">SR858_26645</name>
</gene>
<feature type="compositionally biased region" description="Basic and acidic residues" evidence="1">
    <location>
        <begin position="84"/>
        <end position="109"/>
    </location>
</feature>
<evidence type="ECO:0008006" key="4">
    <source>
        <dbReference type="Google" id="ProtNLM"/>
    </source>
</evidence>
<dbReference type="Proteomes" id="UP001326110">
    <property type="component" value="Chromosome"/>
</dbReference>
<proteinExistence type="predicted"/>
<dbReference type="EMBL" id="CP140152">
    <property type="protein sequence ID" value="WQH04575.1"/>
    <property type="molecule type" value="Genomic_DNA"/>
</dbReference>
<evidence type="ECO:0000313" key="2">
    <source>
        <dbReference type="EMBL" id="WQH04575.1"/>
    </source>
</evidence>
<feature type="region of interest" description="Disordered" evidence="1">
    <location>
        <begin position="81"/>
        <end position="109"/>
    </location>
</feature>
<dbReference type="GeneID" id="43165746"/>
<accession>A0ABZ0XXV7</accession>
<reference evidence="2 3" key="1">
    <citation type="submission" date="2023-11" db="EMBL/GenBank/DDBJ databases">
        <title>MicrobeMod: A computational toolkit for identifying prokaryotic methylation and restriction-modification with nanopore sequencing.</title>
        <authorList>
            <person name="Crits-Christoph A."/>
            <person name="Kang S.C."/>
            <person name="Lee H."/>
            <person name="Ostrov N."/>
        </authorList>
    </citation>
    <scope>NUCLEOTIDE SEQUENCE [LARGE SCALE GENOMIC DNA]</scope>
    <source>
        <strain evidence="2 3">ATCC 25935</strain>
    </source>
</reference>